<feature type="chain" id="PRO_5039544411" description="PQQ-binding-like beta-propeller repeat protein" evidence="2">
    <location>
        <begin position="18"/>
        <end position="785"/>
    </location>
</feature>
<dbReference type="GO" id="GO:0005975">
    <property type="term" value="P:carbohydrate metabolic process"/>
    <property type="evidence" value="ECO:0007669"/>
    <property type="project" value="UniProtKB-ARBA"/>
</dbReference>
<dbReference type="Gene3D" id="2.60.40.10">
    <property type="entry name" value="Immunoglobulins"/>
    <property type="match status" value="1"/>
</dbReference>
<evidence type="ECO:0000313" key="3">
    <source>
        <dbReference type="EMBL" id="TDE11462.1"/>
    </source>
</evidence>
<dbReference type="NCBIfam" id="NF047446">
    <property type="entry name" value="barrel_OmpL47"/>
    <property type="match status" value="1"/>
</dbReference>
<dbReference type="SUPFAM" id="SSF50998">
    <property type="entry name" value="Quinoprotein alcohol dehydrogenase-like"/>
    <property type="match status" value="1"/>
</dbReference>
<comment type="caution">
    <text evidence="3">The sequence shown here is derived from an EMBL/GenBank/DDBJ whole genome shotgun (WGS) entry which is preliminary data.</text>
</comment>
<dbReference type="SUPFAM" id="SSF101898">
    <property type="entry name" value="NHL repeat"/>
    <property type="match status" value="1"/>
</dbReference>
<feature type="region of interest" description="Disordered" evidence="1">
    <location>
        <begin position="443"/>
        <end position="462"/>
    </location>
</feature>
<dbReference type="InParanoid" id="A0A4R5DCI8"/>
<name>A0A4R5DCI8_9ACTN</name>
<sequence>MRRRALLTAALAGPPLARTTAWLDSATGAAAPVPAPPAPQRETHEALPERLGVPISDVNMVGAKVLTTADDVPLLCGVTSGSPARVSVVDARTGAAVFTEPLPGAGGAYATAVGADGHVYVGSYSNAGLYRVDPRAGTVDDLGAPLAGETFLFGLAAGADSRLYGVTFPGTRVFSFDVDTAAVHDFGAVASDTNYARAVGVHDGLVYVGTSRGVHLVRLDPATGDLSELPLPAGMEPGDTGLSVWDVDAAGDLLFVRIGADIKHAPLYALDPATDTWVGELDNVAGLELAPPDVAGSVYVMHNNELTAWNPVSGTVTGTGLVYPGRVWNYRGAGWVQLDDPEWPGPTLTGWFWRGEMWRYNPANGRHSITAGSTVPGEPAELISLTTARDGSVLAGGYLAGFARIDPGDFTVDFHRFSQTESLLDDGESVWIGAYPDARGYRHDPNRPWNSPEYSPGPPATPENPVKAWDLHDNADPQDRVFAIARVGDHVVAATGPRSPTFGGALVVHDTRTGQTDVREAGLGDLAACDLAVLDEVVYGGTWIYGGSGAPDPALSEGDLFAYDPFGDRMLWRSRPVPGATAYAGVVADRDGRLWTLGDTTLAEVDPVDGSAVRTVRLGDPTSGGRTFPNSVAILREAPDAPLLYAKSAGRLWRIWTRTAAVEDLGLTGYGLFTVLPGATLVLARDAELFRWAAGAHDDSPPRISIARIHPPGERLPSVTVTVEDTGGSGVWQVHYRIGNGPWTAYTGPIALPRPGLHRVTVRAVDGAGNRSEQSRPVLARPRVS</sequence>
<dbReference type="PANTHER" id="PTHR40274">
    <property type="entry name" value="VIRGINIAMYCIN B LYASE"/>
    <property type="match status" value="1"/>
</dbReference>
<evidence type="ECO:0000256" key="2">
    <source>
        <dbReference type="SAM" id="SignalP"/>
    </source>
</evidence>
<reference evidence="3 4" key="1">
    <citation type="submission" date="2019-03" db="EMBL/GenBank/DDBJ databases">
        <title>Draft genome sequences of novel Actinobacteria.</title>
        <authorList>
            <person name="Sahin N."/>
            <person name="Ay H."/>
            <person name="Saygin H."/>
        </authorList>
    </citation>
    <scope>NUCLEOTIDE SEQUENCE [LARGE SCALE GENOMIC DNA]</scope>
    <source>
        <strain evidence="3 4">5K138</strain>
    </source>
</reference>
<dbReference type="PANTHER" id="PTHR40274:SF3">
    <property type="entry name" value="VIRGINIAMYCIN B LYASE"/>
    <property type="match status" value="1"/>
</dbReference>
<dbReference type="InterPro" id="IPR058094">
    <property type="entry name" value="Ig-like_OmpL47-like"/>
</dbReference>
<dbReference type="InterPro" id="IPR051344">
    <property type="entry name" value="Vgb"/>
</dbReference>
<evidence type="ECO:0000313" key="4">
    <source>
        <dbReference type="Proteomes" id="UP000294739"/>
    </source>
</evidence>
<evidence type="ECO:0000256" key="1">
    <source>
        <dbReference type="SAM" id="MobiDB-lite"/>
    </source>
</evidence>
<accession>A0A4R5DCI8</accession>
<dbReference type="InterPro" id="IPR011047">
    <property type="entry name" value="Quinoprotein_ADH-like_sf"/>
</dbReference>
<dbReference type="EMBL" id="SMKZ01000010">
    <property type="protein sequence ID" value="TDE11462.1"/>
    <property type="molecule type" value="Genomic_DNA"/>
</dbReference>
<keyword evidence="4" id="KW-1185">Reference proteome</keyword>
<keyword evidence="2" id="KW-0732">Signal</keyword>
<dbReference type="OrthoDB" id="57332at2"/>
<dbReference type="InterPro" id="IPR013783">
    <property type="entry name" value="Ig-like_fold"/>
</dbReference>
<gene>
    <name evidence="3" type="ORF">E1269_09350</name>
</gene>
<proteinExistence type="predicted"/>
<protein>
    <recommendedName>
        <fullName evidence="5">PQQ-binding-like beta-propeller repeat protein</fullName>
    </recommendedName>
</protein>
<organism evidence="3 4">
    <name type="scientific">Jiangella asiatica</name>
    <dbReference type="NCBI Taxonomy" id="2530372"/>
    <lineage>
        <taxon>Bacteria</taxon>
        <taxon>Bacillati</taxon>
        <taxon>Actinomycetota</taxon>
        <taxon>Actinomycetes</taxon>
        <taxon>Jiangellales</taxon>
        <taxon>Jiangellaceae</taxon>
        <taxon>Jiangella</taxon>
    </lineage>
</organism>
<dbReference type="Proteomes" id="UP000294739">
    <property type="component" value="Unassembled WGS sequence"/>
</dbReference>
<feature type="signal peptide" evidence="2">
    <location>
        <begin position="1"/>
        <end position="17"/>
    </location>
</feature>
<dbReference type="RefSeq" id="WP_131893690.1">
    <property type="nucleotide sequence ID" value="NZ_SMKZ01000010.1"/>
</dbReference>
<evidence type="ECO:0008006" key="5">
    <source>
        <dbReference type="Google" id="ProtNLM"/>
    </source>
</evidence>
<dbReference type="AlphaFoldDB" id="A0A4R5DCI8"/>